<dbReference type="Gene3D" id="3.30.30.30">
    <property type="match status" value="1"/>
</dbReference>
<dbReference type="PRINTS" id="PR00301">
    <property type="entry name" value="HEATSHOCK70"/>
</dbReference>
<dbReference type="InterPro" id="IPR043129">
    <property type="entry name" value="ATPase_NBD"/>
</dbReference>
<evidence type="ECO:0000313" key="5">
    <source>
        <dbReference type="Proteomes" id="UP000008983"/>
    </source>
</evidence>
<dbReference type="CDD" id="cd11732">
    <property type="entry name" value="ASKHA_NBD_HSP70_HSP105-110-like"/>
    <property type="match status" value="1"/>
</dbReference>
<evidence type="ECO:0000256" key="1">
    <source>
        <dbReference type="ARBA" id="ARBA00022741"/>
    </source>
</evidence>
<feature type="region of interest" description="Disordered" evidence="3">
    <location>
        <begin position="520"/>
        <end position="565"/>
    </location>
</feature>
<reference evidence="4 5" key="1">
    <citation type="submission" date="2011-07" db="EMBL/GenBank/DDBJ databases">
        <authorList>
            <person name="Coyne R."/>
            <person name="Brami D."/>
            <person name="Johnson J."/>
            <person name="Hostetler J."/>
            <person name="Hannick L."/>
            <person name="Clark T."/>
            <person name="Cassidy-Hanley D."/>
            <person name="Inman J."/>
        </authorList>
    </citation>
    <scope>NUCLEOTIDE SEQUENCE [LARGE SCALE GENOMIC DNA]</scope>
    <source>
        <strain evidence="4 5">G5</strain>
    </source>
</reference>
<evidence type="ECO:0000313" key="4">
    <source>
        <dbReference type="EMBL" id="EGR34876.1"/>
    </source>
</evidence>
<dbReference type="SUPFAM" id="SSF53067">
    <property type="entry name" value="Actin-like ATPase domain"/>
    <property type="match status" value="2"/>
</dbReference>
<sequence length="822" mass="93690">MSQQQNLTQGAIGIDFGSSRSVIAVAKRGGVDILTNEASLRETRNIVGYGPKQRFMGEAGNAQAKSNFKNTVSNFNRLLGLPPTHPKLRNETKWITSKIATNQDGKLVHEVQYKNETVQFLPEQVTGAMLGALRNIVSSHNLPNHEAVISVPSYYTEQERKALRDACLIAGLNPTRLFNESSAISISYGLFRKAELDSTVTRNVAFIDLGHSKFSAFVSSFNKEKSAVLAQVHDRQLGARDMDWLIFQKYAKSFEQKTGLSPYESKKAMLRLFDAIGKQRTILSANMESECNCEYLMEDCDLSESLTRSEFESIIQPVLAQIQQCLQTLIQELKNKKIELHSVEIIGGATRIPIVQEMIKKSFGIDTLNKTLNASECIARGCAMMAAMMSPLFKVAEYNLEESNYYAIKTSWDFFNLNEKGQKVDLEGGKSSVIFEKGCTIPNVKSITFTKSDGININLFYDNPSEGFDGLLANYVIQPCKPKEQTYSVKVRIKLDKNGLVSIDEVQLIEDYQVEEKIPIKKDNKPTVPAAQQPQQQQNQADNSQQQQPANNVDNQQQQQQEEVQQEYEIKMRKKTRYTNLQFDQPKILYSLLKEQIDMFINLQISHINFDNVTINTLFKKNELESFIYAWRAHLDGGSYQQYALPNLVHSVLHELRTYEQWLYEHGQEAPLNDYGQRLEKVQQMCAPIQRRYNEYSNLPDSINQLQKIIQESEGFVISGAEQYAHISKEERKPIADEVDRIRIFLNNAEIAQKRLQLHQDPVITCEEVQKQINSLINICKPIMSKSKPEPKKEEKMQTENDANNQNNNANQKPDEKMDIEK</sequence>
<dbReference type="PANTHER" id="PTHR45639">
    <property type="entry name" value="HSC70CB, ISOFORM G-RELATED"/>
    <property type="match status" value="1"/>
</dbReference>
<dbReference type="InterPro" id="IPR029047">
    <property type="entry name" value="HSP70_peptide-bd_sf"/>
</dbReference>
<dbReference type="GO" id="GO:0140662">
    <property type="term" value="F:ATP-dependent protein folding chaperone"/>
    <property type="evidence" value="ECO:0007669"/>
    <property type="project" value="InterPro"/>
</dbReference>
<dbReference type="RefSeq" id="XP_004040180.1">
    <property type="nucleotide sequence ID" value="XM_004040132.1"/>
</dbReference>
<dbReference type="InParanoid" id="G0QIP6"/>
<dbReference type="GO" id="GO:0005524">
    <property type="term" value="F:ATP binding"/>
    <property type="evidence" value="ECO:0007669"/>
    <property type="project" value="UniProtKB-KW"/>
</dbReference>
<dbReference type="SUPFAM" id="SSF100920">
    <property type="entry name" value="Heat shock protein 70kD (HSP70), peptide-binding domain"/>
    <property type="match status" value="1"/>
</dbReference>
<feature type="compositionally biased region" description="Low complexity" evidence="3">
    <location>
        <begin position="529"/>
        <end position="563"/>
    </location>
</feature>
<dbReference type="GO" id="GO:0005634">
    <property type="term" value="C:nucleus"/>
    <property type="evidence" value="ECO:0007669"/>
    <property type="project" value="TreeGrafter"/>
</dbReference>
<accession>G0QIP6</accession>
<dbReference type="Pfam" id="PF00012">
    <property type="entry name" value="HSP70"/>
    <property type="match status" value="1"/>
</dbReference>
<dbReference type="PROSITE" id="PS01036">
    <property type="entry name" value="HSP70_3"/>
    <property type="match status" value="1"/>
</dbReference>
<keyword evidence="2" id="KW-0067">ATP-binding</keyword>
<keyword evidence="1" id="KW-0547">Nucleotide-binding</keyword>
<dbReference type="InterPro" id="IPR013126">
    <property type="entry name" value="Hsp_70_fam"/>
</dbReference>
<dbReference type="AlphaFoldDB" id="G0QIP6"/>
<dbReference type="SUPFAM" id="SSF100934">
    <property type="entry name" value="Heat shock protein 70kD (HSP70), C-terminal subdomain"/>
    <property type="match status" value="2"/>
</dbReference>
<dbReference type="FunFam" id="3.90.640.10:FF:000004">
    <property type="entry name" value="Heat shock 70 kDa protein 4"/>
    <property type="match status" value="1"/>
</dbReference>
<keyword evidence="5" id="KW-1185">Reference proteome</keyword>
<proteinExistence type="predicted"/>
<dbReference type="EMBL" id="GL983042">
    <property type="protein sequence ID" value="EGR34876.1"/>
    <property type="molecule type" value="Genomic_DNA"/>
</dbReference>
<dbReference type="GeneID" id="14911055"/>
<organism evidence="4 5">
    <name type="scientific">Ichthyophthirius multifiliis</name>
    <name type="common">White spot disease agent</name>
    <name type="synonym">Ich</name>
    <dbReference type="NCBI Taxonomy" id="5932"/>
    <lineage>
        <taxon>Eukaryota</taxon>
        <taxon>Sar</taxon>
        <taxon>Alveolata</taxon>
        <taxon>Ciliophora</taxon>
        <taxon>Intramacronucleata</taxon>
        <taxon>Oligohymenophorea</taxon>
        <taxon>Hymenostomatida</taxon>
        <taxon>Ophryoglenina</taxon>
        <taxon>Ichthyophthirius</taxon>
    </lineage>
</organism>
<dbReference type="OrthoDB" id="434160at2759"/>
<dbReference type="STRING" id="857967.G0QIP6"/>
<dbReference type="InterPro" id="IPR018181">
    <property type="entry name" value="Heat_shock_70_CS"/>
</dbReference>
<dbReference type="Gene3D" id="2.60.34.10">
    <property type="entry name" value="Substrate Binding Domain Of DNAk, Chain A, domain 1"/>
    <property type="match status" value="1"/>
</dbReference>
<feature type="region of interest" description="Disordered" evidence="3">
    <location>
        <begin position="784"/>
        <end position="822"/>
    </location>
</feature>
<evidence type="ECO:0000256" key="3">
    <source>
        <dbReference type="SAM" id="MobiDB-lite"/>
    </source>
</evidence>
<protein>
    <submittedName>
        <fullName evidence="4">Uncharacterized protein</fullName>
    </submittedName>
</protein>
<dbReference type="GO" id="GO:0005829">
    <property type="term" value="C:cytosol"/>
    <property type="evidence" value="ECO:0007669"/>
    <property type="project" value="TreeGrafter"/>
</dbReference>
<feature type="compositionally biased region" description="Basic and acidic residues" evidence="3">
    <location>
        <begin position="813"/>
        <end position="822"/>
    </location>
</feature>
<dbReference type="InterPro" id="IPR029048">
    <property type="entry name" value="HSP70_C_sf"/>
</dbReference>
<dbReference type="Proteomes" id="UP000008983">
    <property type="component" value="Unassembled WGS sequence"/>
</dbReference>
<dbReference type="FunCoup" id="G0QIP6">
    <property type="interactions" value="112"/>
</dbReference>
<feature type="compositionally biased region" description="Basic and acidic residues" evidence="3">
    <location>
        <begin position="787"/>
        <end position="799"/>
    </location>
</feature>
<dbReference type="Gene3D" id="3.90.640.10">
    <property type="entry name" value="Actin, Chain A, domain 4"/>
    <property type="match status" value="1"/>
</dbReference>
<name>G0QIP6_ICHMU</name>
<dbReference type="Gene3D" id="3.30.420.40">
    <property type="match status" value="2"/>
</dbReference>
<dbReference type="Gene3D" id="1.20.1270.10">
    <property type="match status" value="1"/>
</dbReference>
<dbReference type="OMA" id="KEYECIE"/>
<gene>
    <name evidence="4" type="ORF">IMG5_001050</name>
</gene>
<evidence type="ECO:0000256" key="2">
    <source>
        <dbReference type="ARBA" id="ARBA00022840"/>
    </source>
</evidence>
<dbReference type="eggNOG" id="KOG0103">
    <property type="taxonomic scope" value="Eukaryota"/>
</dbReference>
<feature type="compositionally biased region" description="Low complexity" evidence="3">
    <location>
        <begin position="801"/>
        <end position="812"/>
    </location>
</feature>
<dbReference type="PANTHER" id="PTHR45639:SF4">
    <property type="entry name" value="HSC70CB, ISOFORM G"/>
    <property type="match status" value="1"/>
</dbReference>